<keyword evidence="5" id="KW-0812">Transmembrane</keyword>
<keyword evidence="5" id="KW-1133">Transmembrane helix</keyword>
<accession>A0A1X4XXF1</accession>
<dbReference type="GO" id="GO:0016628">
    <property type="term" value="F:oxidoreductase activity, acting on the CH-CH group of donors, NAD or NADP as acceptor"/>
    <property type="evidence" value="ECO:0007669"/>
    <property type="project" value="InterPro"/>
</dbReference>
<dbReference type="PIRSF" id="PIRSF500136">
    <property type="entry name" value="UDP_ManNAc_DH"/>
    <property type="match status" value="1"/>
</dbReference>
<dbReference type="InterPro" id="IPR001732">
    <property type="entry name" value="UDP-Glc/GDP-Man_DH_N"/>
</dbReference>
<keyword evidence="2 7" id="KW-0560">Oxidoreductase</keyword>
<comment type="caution">
    <text evidence="7">The sequence shown here is derived from an EMBL/GenBank/DDBJ whole genome shotgun (WGS) entry which is preliminary data.</text>
</comment>
<dbReference type="AlphaFoldDB" id="A0A1X4XXF1"/>
<dbReference type="PANTHER" id="PTHR43491:SF2">
    <property type="entry name" value="UDP-N-ACETYL-D-MANNOSAMINE DEHYDROGENASE"/>
    <property type="match status" value="1"/>
</dbReference>
<dbReference type="EC" id="1.1.1.22" evidence="7"/>
<sequence length="427" mass="48406">MIFEEFEKKQRKIAVVGLGYVGLPLAVSLAKFFSVVGFDVNNKRIEQLQEGFDITNETSESLIKSPNIHYTNDPAYLKETSVIIVTVPTPILKSKLPDLSLVESASQIVGQNLVKGSIVVYESTVYPSVTEDLCVPILEKYSGLKHLKDFFVGYSPERINPGDKLHILENITKVVSASSKESLDLISKIYGKITNVYEAPNIKTAEAAKVIENTQRDLNIALMNELSLIFHKMGLDTKEVLDAASTKWNFLRFEPGLVGGHCISVDPYYLTYKAQELGYLPQVILAGRRLNDSMGDFLAQESVKLIMKNNLGHECLILGFTFKENIKDIRNSLVFNIYKELINFNMSVDVYDPYAIKEEVYGHYGNVNLIDKSRLKKYDCVILAVRHDEFLREKIWLNCLKEKACLVDVKNVIDKKDLLDSVYLWRL</sequence>
<evidence type="ECO:0000313" key="8">
    <source>
        <dbReference type="Proteomes" id="UP000194141"/>
    </source>
</evidence>
<keyword evidence="8" id="KW-1185">Reference proteome</keyword>
<dbReference type="GO" id="GO:0003979">
    <property type="term" value="F:UDP-glucose 6-dehydrogenase activity"/>
    <property type="evidence" value="ECO:0007669"/>
    <property type="project" value="UniProtKB-EC"/>
</dbReference>
<dbReference type="InterPro" id="IPR017476">
    <property type="entry name" value="UDP-Glc/GDP-Man"/>
</dbReference>
<organism evidence="7 8">
    <name type="scientific">Desulfurella amilsii</name>
    <dbReference type="NCBI Taxonomy" id="1562698"/>
    <lineage>
        <taxon>Bacteria</taxon>
        <taxon>Pseudomonadati</taxon>
        <taxon>Campylobacterota</taxon>
        <taxon>Desulfurellia</taxon>
        <taxon>Desulfurellales</taxon>
        <taxon>Desulfurellaceae</taxon>
        <taxon>Desulfurella</taxon>
    </lineage>
</organism>
<dbReference type="SUPFAM" id="SSF52413">
    <property type="entry name" value="UDP-glucose/GDP-mannose dehydrogenase C-terminal domain"/>
    <property type="match status" value="1"/>
</dbReference>
<dbReference type="NCBIfam" id="TIGR03026">
    <property type="entry name" value="NDP-sugDHase"/>
    <property type="match status" value="1"/>
</dbReference>
<dbReference type="RefSeq" id="WP_086034480.1">
    <property type="nucleotide sequence ID" value="NZ_MDSU01000018.1"/>
</dbReference>
<gene>
    <name evidence="7" type="ORF">DESAMIL20_1770</name>
</gene>
<name>A0A1X4XXF1_9BACT</name>
<protein>
    <submittedName>
        <fullName evidence="7">UDP-glucose dehydrogenase</fullName>
        <ecNumber evidence="7">1.1.1.22</ecNumber>
    </submittedName>
</protein>
<dbReference type="PANTHER" id="PTHR43491">
    <property type="entry name" value="UDP-N-ACETYL-D-MANNOSAMINE DEHYDROGENASE"/>
    <property type="match status" value="1"/>
</dbReference>
<evidence type="ECO:0000256" key="4">
    <source>
        <dbReference type="PIRNR" id="PIRNR000124"/>
    </source>
</evidence>
<dbReference type="Pfam" id="PF00984">
    <property type="entry name" value="UDPG_MGDP_dh"/>
    <property type="match status" value="1"/>
</dbReference>
<dbReference type="EMBL" id="MDSU01000018">
    <property type="protein sequence ID" value="OSS42217.1"/>
    <property type="molecule type" value="Genomic_DNA"/>
</dbReference>
<dbReference type="InterPro" id="IPR008927">
    <property type="entry name" value="6-PGluconate_DH-like_C_sf"/>
</dbReference>
<dbReference type="Gene3D" id="3.40.50.720">
    <property type="entry name" value="NAD(P)-binding Rossmann-like Domain"/>
    <property type="match status" value="2"/>
</dbReference>
<dbReference type="SMART" id="SM00984">
    <property type="entry name" value="UDPG_MGDP_dh_C"/>
    <property type="match status" value="1"/>
</dbReference>
<evidence type="ECO:0000256" key="2">
    <source>
        <dbReference type="ARBA" id="ARBA00023002"/>
    </source>
</evidence>
<keyword evidence="3" id="KW-0520">NAD</keyword>
<feature type="domain" description="UDP-glucose/GDP-mannose dehydrogenase C-terminal" evidence="6">
    <location>
        <begin position="316"/>
        <end position="415"/>
    </location>
</feature>
<evidence type="ECO:0000259" key="6">
    <source>
        <dbReference type="SMART" id="SM00984"/>
    </source>
</evidence>
<dbReference type="Proteomes" id="UP000194141">
    <property type="component" value="Unassembled WGS sequence"/>
</dbReference>
<proteinExistence type="inferred from homology"/>
<reference evidence="7 8" key="1">
    <citation type="journal article" date="2017" name="Front. Microbiol.">
        <title>Genome Sequence of Desulfurella amilsii Strain TR1 and Comparative Genomics of Desulfurellaceae Family.</title>
        <authorList>
            <person name="Florentino A.P."/>
            <person name="Stams A.J."/>
            <person name="Sanchez-Andrea I."/>
        </authorList>
    </citation>
    <scope>NUCLEOTIDE SEQUENCE [LARGE SCALE GENOMIC DNA]</scope>
    <source>
        <strain evidence="7 8">TR1</strain>
    </source>
</reference>
<dbReference type="InterPro" id="IPR036220">
    <property type="entry name" value="UDP-Glc/GDP-Man_DH_C_sf"/>
</dbReference>
<dbReference type="PIRSF" id="PIRSF000124">
    <property type="entry name" value="UDPglc_GDPman_dh"/>
    <property type="match status" value="1"/>
</dbReference>
<dbReference type="Pfam" id="PF03720">
    <property type="entry name" value="UDPG_MGDP_dh_C"/>
    <property type="match status" value="1"/>
</dbReference>
<dbReference type="STRING" id="1562698.DESAMIL20_1770"/>
<evidence type="ECO:0000256" key="3">
    <source>
        <dbReference type="ARBA" id="ARBA00023027"/>
    </source>
</evidence>
<evidence type="ECO:0000256" key="1">
    <source>
        <dbReference type="ARBA" id="ARBA00006601"/>
    </source>
</evidence>
<dbReference type="Pfam" id="PF03721">
    <property type="entry name" value="UDPG_MGDP_dh_N"/>
    <property type="match status" value="1"/>
</dbReference>
<dbReference type="InterPro" id="IPR036291">
    <property type="entry name" value="NAD(P)-bd_dom_sf"/>
</dbReference>
<comment type="similarity">
    <text evidence="1 4">Belongs to the UDP-glucose/GDP-mannose dehydrogenase family.</text>
</comment>
<keyword evidence="5" id="KW-0472">Membrane</keyword>
<dbReference type="OrthoDB" id="9803238at2"/>
<evidence type="ECO:0000256" key="5">
    <source>
        <dbReference type="SAM" id="Phobius"/>
    </source>
</evidence>
<dbReference type="GO" id="GO:0000271">
    <property type="term" value="P:polysaccharide biosynthetic process"/>
    <property type="evidence" value="ECO:0007669"/>
    <property type="project" value="InterPro"/>
</dbReference>
<dbReference type="InterPro" id="IPR014027">
    <property type="entry name" value="UDP-Glc/GDP-Man_DH_C"/>
</dbReference>
<dbReference type="GO" id="GO:0051287">
    <property type="term" value="F:NAD binding"/>
    <property type="evidence" value="ECO:0007669"/>
    <property type="project" value="InterPro"/>
</dbReference>
<dbReference type="SUPFAM" id="SSF48179">
    <property type="entry name" value="6-phosphogluconate dehydrogenase C-terminal domain-like"/>
    <property type="match status" value="1"/>
</dbReference>
<feature type="transmembrane region" description="Helical" evidence="5">
    <location>
        <begin position="12"/>
        <end position="33"/>
    </location>
</feature>
<dbReference type="SUPFAM" id="SSF51735">
    <property type="entry name" value="NAD(P)-binding Rossmann-fold domains"/>
    <property type="match status" value="1"/>
</dbReference>
<evidence type="ECO:0000313" key="7">
    <source>
        <dbReference type="EMBL" id="OSS42217.1"/>
    </source>
</evidence>
<dbReference type="InterPro" id="IPR014026">
    <property type="entry name" value="UDP-Glc/GDP-Man_DH_dimer"/>
</dbReference>
<dbReference type="InterPro" id="IPR028359">
    <property type="entry name" value="UDP_ManNAc/GlcNAc_DH"/>
</dbReference>